<dbReference type="Gene3D" id="1.10.10.60">
    <property type="entry name" value="Homeodomain-like"/>
    <property type="match status" value="2"/>
</dbReference>
<feature type="domain" description="HTH araC/xylS-type" evidence="4">
    <location>
        <begin position="188"/>
        <end position="286"/>
    </location>
</feature>
<dbReference type="GO" id="GO:0043565">
    <property type="term" value="F:sequence-specific DNA binding"/>
    <property type="evidence" value="ECO:0007669"/>
    <property type="project" value="InterPro"/>
</dbReference>
<organism evidence="5 6">
    <name type="scientific">Candidatus Pristimantibacillus lignocellulolyticus</name>
    <dbReference type="NCBI Taxonomy" id="2994561"/>
    <lineage>
        <taxon>Bacteria</taxon>
        <taxon>Bacillati</taxon>
        <taxon>Bacillota</taxon>
        <taxon>Bacilli</taxon>
        <taxon>Bacillales</taxon>
        <taxon>Paenibacillaceae</taxon>
        <taxon>Candidatus Pristimantibacillus</taxon>
    </lineage>
</organism>
<evidence type="ECO:0000256" key="2">
    <source>
        <dbReference type="ARBA" id="ARBA00023125"/>
    </source>
</evidence>
<accession>A0A9J6ZCJ8</accession>
<evidence type="ECO:0000313" key="6">
    <source>
        <dbReference type="Proteomes" id="UP001056756"/>
    </source>
</evidence>
<name>A0A9J6ZCJ8_9BACL</name>
<keyword evidence="2" id="KW-0238">DNA-binding</keyword>
<keyword evidence="3" id="KW-0804">Transcription</keyword>
<dbReference type="InterPro" id="IPR020449">
    <property type="entry name" value="Tscrpt_reg_AraC-type_HTH"/>
</dbReference>
<dbReference type="KEGG" id="plig:NAG76_18690"/>
<dbReference type="PRINTS" id="PR00032">
    <property type="entry name" value="HTHARAC"/>
</dbReference>
<sequence>MKPMNYLYFNAPPQPYYLESGFQIHEKDDTHPNRTNLGFFDFILVREGTLFIGEDNEPWTLTAGQSLILLPNQSHYSVKPAEDHTLFYWIHFQTIGAWTQSDQQHVKLNIEEHQQCFYPTPYTIQLPKHTTFPFPQQAYQLLEQMNEAITERESSAYWKKQYAFEQLLKMMDVRQNNDDATPIVKLAEQVENFIRNHYQESITNERLAFTFNYHYNYITRAMKQMYGMTPNEYVTKVRIDQAKSLLLNTHLTVSAIAEHVGFENIPYFSNCFSRHVGLSPSQFRNQYFE</sequence>
<dbReference type="SUPFAM" id="SSF51215">
    <property type="entry name" value="Regulatory protein AraC"/>
    <property type="match status" value="1"/>
</dbReference>
<dbReference type="Proteomes" id="UP001056756">
    <property type="component" value="Chromosome"/>
</dbReference>
<dbReference type="SUPFAM" id="SSF46689">
    <property type="entry name" value="Homeodomain-like"/>
    <property type="match status" value="2"/>
</dbReference>
<evidence type="ECO:0000256" key="1">
    <source>
        <dbReference type="ARBA" id="ARBA00023015"/>
    </source>
</evidence>
<dbReference type="InterPro" id="IPR018060">
    <property type="entry name" value="HTH_AraC"/>
</dbReference>
<dbReference type="AlphaFoldDB" id="A0A9J6ZCJ8"/>
<dbReference type="InterPro" id="IPR009057">
    <property type="entry name" value="Homeodomain-like_sf"/>
</dbReference>
<evidence type="ECO:0000259" key="4">
    <source>
        <dbReference type="PROSITE" id="PS01124"/>
    </source>
</evidence>
<dbReference type="PROSITE" id="PS00041">
    <property type="entry name" value="HTH_ARAC_FAMILY_1"/>
    <property type="match status" value="1"/>
</dbReference>
<keyword evidence="1" id="KW-0805">Transcription regulation</keyword>
<evidence type="ECO:0000256" key="3">
    <source>
        <dbReference type="ARBA" id="ARBA00023163"/>
    </source>
</evidence>
<dbReference type="EMBL" id="CP097899">
    <property type="protein sequence ID" value="URN93835.1"/>
    <property type="molecule type" value="Genomic_DNA"/>
</dbReference>
<dbReference type="InterPro" id="IPR037923">
    <property type="entry name" value="HTH-like"/>
</dbReference>
<evidence type="ECO:0000313" key="5">
    <source>
        <dbReference type="EMBL" id="URN93835.1"/>
    </source>
</evidence>
<dbReference type="Pfam" id="PF12833">
    <property type="entry name" value="HTH_18"/>
    <property type="match status" value="1"/>
</dbReference>
<gene>
    <name evidence="5" type="ORF">NAG76_18690</name>
</gene>
<dbReference type="Pfam" id="PF02311">
    <property type="entry name" value="AraC_binding"/>
    <property type="match status" value="1"/>
</dbReference>
<dbReference type="PROSITE" id="PS01124">
    <property type="entry name" value="HTH_ARAC_FAMILY_2"/>
    <property type="match status" value="1"/>
</dbReference>
<proteinExistence type="predicted"/>
<dbReference type="InterPro" id="IPR018062">
    <property type="entry name" value="HTH_AraC-typ_CS"/>
</dbReference>
<dbReference type="PANTHER" id="PTHR43280">
    <property type="entry name" value="ARAC-FAMILY TRANSCRIPTIONAL REGULATOR"/>
    <property type="match status" value="1"/>
</dbReference>
<dbReference type="PANTHER" id="PTHR43280:SF28">
    <property type="entry name" value="HTH-TYPE TRANSCRIPTIONAL ACTIVATOR RHAS"/>
    <property type="match status" value="1"/>
</dbReference>
<reference evidence="5" key="1">
    <citation type="submission" date="2022-05" db="EMBL/GenBank/DDBJ databases">
        <title>Novel bacterial taxa in a minimal lignocellulolytic consortium and its capacity to transform plastics disclosed by genome-resolved metagenomics.</title>
        <authorList>
            <person name="Rodriguez C.A.D."/>
            <person name="Diaz-Garcia L."/>
            <person name="Herrera K."/>
            <person name="Tarazona N.A."/>
            <person name="Sproer C."/>
            <person name="Overmann J."/>
            <person name="Jimenez D.J."/>
        </authorList>
    </citation>
    <scope>NUCLEOTIDE SEQUENCE</scope>
    <source>
        <strain evidence="5">MAG5</strain>
    </source>
</reference>
<dbReference type="GO" id="GO:0003700">
    <property type="term" value="F:DNA-binding transcription factor activity"/>
    <property type="evidence" value="ECO:0007669"/>
    <property type="project" value="InterPro"/>
</dbReference>
<protein>
    <submittedName>
        <fullName evidence="5">AraC family transcriptional regulator</fullName>
    </submittedName>
</protein>
<dbReference type="SMART" id="SM00342">
    <property type="entry name" value="HTH_ARAC"/>
    <property type="match status" value="1"/>
</dbReference>
<dbReference type="InterPro" id="IPR003313">
    <property type="entry name" value="AraC-bd"/>
</dbReference>